<dbReference type="KEGG" id="mbr:MONBRDRAFT_33045"/>
<evidence type="ECO:0008006" key="7">
    <source>
        <dbReference type="Google" id="ProtNLM"/>
    </source>
</evidence>
<feature type="domain" description="Glycosyl transferase family 1" evidence="3">
    <location>
        <begin position="199"/>
        <end position="335"/>
    </location>
</feature>
<dbReference type="AlphaFoldDB" id="A9V377"/>
<sequence>MAVGPQTWRVALVCDFCHPNLGGIESHLIRLSEQLCSAGHHVVIITHSYAGFRGRWQWPNGVILYYLPLWTIAGQNTVPFVFQATPFLRYVFEHERIQLVHGHSAFSTLCHEAMLTAQVLGLPNVYTDHSLVDLEAWHSFLLNGLLHITIRGAAQAISVSNASKENLALRTLMDPRRIWVIPNAVEADHFRPASQPPSLKNGPVIVVVSRLYPRKGVGLLATVLPKVLAARLDVTVLIGGDGPLRVQLEEMRERHQLEDRVRLLGSVPHQEVAALLRRGHLFLNCSQTEAFCMAVVEAVSCGLLAVSTNVGGIPEILPSDMLILAEPTTAALVEATLQGLDQLTQNPPALASFHDRVRAYYSWRDVMQRTLCVYREAMHFPPVGSRPQAPDTPTSVAQVPQCD</sequence>
<dbReference type="EMBL" id="CH991556">
    <property type="protein sequence ID" value="EDQ88012.1"/>
    <property type="molecule type" value="Genomic_DNA"/>
</dbReference>
<dbReference type="SUPFAM" id="SSF53756">
    <property type="entry name" value="UDP-Glycosyltransferase/glycogen phosphorylase"/>
    <property type="match status" value="1"/>
</dbReference>
<dbReference type="InterPro" id="IPR013234">
    <property type="entry name" value="PIGA_GPI_anchor_biosynthesis"/>
</dbReference>
<proteinExistence type="predicted"/>
<dbReference type="GeneID" id="5892364"/>
<dbReference type="Pfam" id="PF08288">
    <property type="entry name" value="PIGA"/>
    <property type="match status" value="1"/>
</dbReference>
<keyword evidence="6" id="KW-1185">Reference proteome</keyword>
<evidence type="ECO:0000256" key="1">
    <source>
        <dbReference type="ARBA" id="ARBA00022676"/>
    </source>
</evidence>
<feature type="region of interest" description="Disordered" evidence="2">
    <location>
        <begin position="383"/>
        <end position="403"/>
    </location>
</feature>
<dbReference type="PANTHER" id="PTHR45871">
    <property type="entry name" value="N-ACETYLGLUCOSAMINYL-PHOSPHATIDYLINOSITOL BIOSYNTHETIC PROTEIN"/>
    <property type="match status" value="1"/>
</dbReference>
<accession>A9V377</accession>
<keyword evidence="1" id="KW-0808">Transferase</keyword>
<dbReference type="GO" id="GO:0000506">
    <property type="term" value="C:glycosylphosphatidylinositol-N-acetylglucosaminyltransferase (GPI-GnT) complex"/>
    <property type="evidence" value="ECO:0000318"/>
    <property type="project" value="GO_Central"/>
</dbReference>
<feature type="compositionally biased region" description="Polar residues" evidence="2">
    <location>
        <begin position="391"/>
        <end position="403"/>
    </location>
</feature>
<dbReference type="GO" id="GO:0006506">
    <property type="term" value="P:GPI anchor biosynthetic process"/>
    <property type="evidence" value="ECO:0000318"/>
    <property type="project" value="GO_Central"/>
</dbReference>
<dbReference type="FunCoup" id="A9V377">
    <property type="interactions" value="529"/>
</dbReference>
<evidence type="ECO:0000313" key="6">
    <source>
        <dbReference type="Proteomes" id="UP000001357"/>
    </source>
</evidence>
<evidence type="ECO:0000259" key="4">
    <source>
        <dbReference type="Pfam" id="PF08288"/>
    </source>
</evidence>
<reference evidence="5 6" key="1">
    <citation type="journal article" date="2008" name="Nature">
        <title>The genome of the choanoflagellate Monosiga brevicollis and the origin of metazoans.</title>
        <authorList>
            <consortium name="JGI Sequencing"/>
            <person name="King N."/>
            <person name="Westbrook M.J."/>
            <person name="Young S.L."/>
            <person name="Kuo A."/>
            <person name="Abedin M."/>
            <person name="Chapman J."/>
            <person name="Fairclough S."/>
            <person name="Hellsten U."/>
            <person name="Isogai Y."/>
            <person name="Letunic I."/>
            <person name="Marr M."/>
            <person name="Pincus D."/>
            <person name="Putnam N."/>
            <person name="Rokas A."/>
            <person name="Wright K.J."/>
            <person name="Zuzow R."/>
            <person name="Dirks W."/>
            <person name="Good M."/>
            <person name="Goodstein D."/>
            <person name="Lemons D."/>
            <person name="Li W."/>
            <person name="Lyons J.B."/>
            <person name="Morris A."/>
            <person name="Nichols S."/>
            <person name="Richter D.J."/>
            <person name="Salamov A."/>
            <person name="Bork P."/>
            <person name="Lim W.A."/>
            <person name="Manning G."/>
            <person name="Miller W.T."/>
            <person name="McGinnis W."/>
            <person name="Shapiro H."/>
            <person name="Tjian R."/>
            <person name="Grigoriev I.V."/>
            <person name="Rokhsar D."/>
        </authorList>
    </citation>
    <scope>NUCLEOTIDE SEQUENCE [LARGE SCALE GENOMIC DNA]</scope>
    <source>
        <strain evidence="6">MX1 / ATCC 50154</strain>
    </source>
</reference>
<evidence type="ECO:0000259" key="3">
    <source>
        <dbReference type="Pfam" id="PF00534"/>
    </source>
</evidence>
<organism evidence="5 6">
    <name type="scientific">Monosiga brevicollis</name>
    <name type="common">Choanoflagellate</name>
    <dbReference type="NCBI Taxonomy" id="81824"/>
    <lineage>
        <taxon>Eukaryota</taxon>
        <taxon>Choanoflagellata</taxon>
        <taxon>Craspedida</taxon>
        <taxon>Salpingoecidae</taxon>
        <taxon>Monosiga</taxon>
    </lineage>
</organism>
<dbReference type="Proteomes" id="UP000001357">
    <property type="component" value="Unassembled WGS sequence"/>
</dbReference>
<dbReference type="InParanoid" id="A9V377"/>
<dbReference type="Gene3D" id="3.40.50.2000">
    <property type="entry name" value="Glycogen Phosphorylase B"/>
    <property type="match status" value="2"/>
</dbReference>
<dbReference type="GO" id="GO:0017176">
    <property type="term" value="F:phosphatidylinositol N-acetylglucosaminyltransferase activity"/>
    <property type="evidence" value="ECO:0000318"/>
    <property type="project" value="GO_Central"/>
</dbReference>
<dbReference type="eggNOG" id="KOG1111">
    <property type="taxonomic scope" value="Eukaryota"/>
</dbReference>
<dbReference type="InterPro" id="IPR001296">
    <property type="entry name" value="Glyco_trans_1"/>
</dbReference>
<dbReference type="Pfam" id="PF00534">
    <property type="entry name" value="Glycos_transf_1"/>
    <property type="match status" value="1"/>
</dbReference>
<dbReference type="STRING" id="81824.A9V377"/>
<evidence type="ECO:0000256" key="2">
    <source>
        <dbReference type="SAM" id="MobiDB-lite"/>
    </source>
</evidence>
<keyword evidence="1" id="KW-0328">Glycosyltransferase</keyword>
<evidence type="ECO:0000313" key="5">
    <source>
        <dbReference type="EMBL" id="EDQ88012.1"/>
    </source>
</evidence>
<gene>
    <name evidence="5" type="ORF">MONBRDRAFT_33045</name>
</gene>
<dbReference type="OMA" id="SHFWMSG"/>
<feature type="domain" description="PIGA GPI anchor biosynthesis" evidence="4">
    <location>
        <begin position="47"/>
        <end position="133"/>
    </location>
</feature>
<protein>
    <recommendedName>
        <fullName evidence="7">Phosphatidylinositol N-acetylglucosaminyltransferase</fullName>
    </recommendedName>
</protein>
<dbReference type="PANTHER" id="PTHR45871:SF1">
    <property type="entry name" value="PHOSPHATIDYLINOSITOL N-ACETYLGLUCOSAMINYLTRANSFERASE SUBUNIT A"/>
    <property type="match status" value="1"/>
</dbReference>
<name>A9V377_MONBE</name>
<dbReference type="RefSeq" id="XP_001747088.1">
    <property type="nucleotide sequence ID" value="XM_001747036.1"/>
</dbReference>